<dbReference type="PROSITE" id="PS01013">
    <property type="entry name" value="OSBP"/>
    <property type="match status" value="1"/>
</dbReference>
<dbReference type="InterPro" id="IPR000648">
    <property type="entry name" value="Oxysterol-bd"/>
</dbReference>
<keyword evidence="2" id="KW-0813">Transport</keyword>
<dbReference type="InterPro" id="IPR011993">
    <property type="entry name" value="PH-like_dom_sf"/>
</dbReference>
<evidence type="ECO:0000256" key="2">
    <source>
        <dbReference type="ARBA" id="ARBA00022448"/>
    </source>
</evidence>
<dbReference type="GO" id="GO:0030011">
    <property type="term" value="P:maintenance of cell polarity"/>
    <property type="evidence" value="ECO:0007669"/>
    <property type="project" value="TreeGrafter"/>
</dbReference>
<keyword evidence="6" id="KW-0040">ANK repeat</keyword>
<dbReference type="PROSITE" id="PS50003">
    <property type="entry name" value="PH_DOMAIN"/>
    <property type="match status" value="1"/>
</dbReference>
<dbReference type="Pfam" id="PF01237">
    <property type="entry name" value="Oxysterol_BP"/>
    <property type="match status" value="1"/>
</dbReference>
<feature type="region of interest" description="Disordered" evidence="8">
    <location>
        <begin position="1262"/>
        <end position="1295"/>
    </location>
</feature>
<reference evidence="10" key="1">
    <citation type="submission" date="2023-03" db="EMBL/GenBank/DDBJ databases">
        <title>Massive genome expansion in bonnet fungi (Mycena s.s.) driven by repeated elements and novel gene families across ecological guilds.</title>
        <authorList>
            <consortium name="Lawrence Berkeley National Laboratory"/>
            <person name="Harder C.B."/>
            <person name="Miyauchi S."/>
            <person name="Viragh M."/>
            <person name="Kuo A."/>
            <person name="Thoen E."/>
            <person name="Andreopoulos B."/>
            <person name="Lu D."/>
            <person name="Skrede I."/>
            <person name="Drula E."/>
            <person name="Henrissat B."/>
            <person name="Morin E."/>
            <person name="Kohler A."/>
            <person name="Barry K."/>
            <person name="LaButti K."/>
            <person name="Morin E."/>
            <person name="Salamov A."/>
            <person name="Lipzen A."/>
            <person name="Mereny Z."/>
            <person name="Hegedus B."/>
            <person name="Baldrian P."/>
            <person name="Stursova M."/>
            <person name="Weitz H."/>
            <person name="Taylor A."/>
            <person name="Grigoriev I.V."/>
            <person name="Nagy L.G."/>
            <person name="Martin F."/>
            <person name="Kauserud H."/>
        </authorList>
    </citation>
    <scope>NUCLEOTIDE SEQUENCE</scope>
    <source>
        <strain evidence="10">CBHHK200</strain>
    </source>
</reference>
<dbReference type="InterPro" id="IPR037239">
    <property type="entry name" value="OSBP_sf"/>
</dbReference>
<feature type="region of interest" description="Disordered" evidence="8">
    <location>
        <begin position="1"/>
        <end position="24"/>
    </location>
</feature>
<evidence type="ECO:0000313" key="11">
    <source>
        <dbReference type="Proteomes" id="UP001218188"/>
    </source>
</evidence>
<dbReference type="PROSITE" id="PS50088">
    <property type="entry name" value="ANK_REPEAT"/>
    <property type="match status" value="2"/>
</dbReference>
<dbReference type="GO" id="GO:0005886">
    <property type="term" value="C:plasma membrane"/>
    <property type="evidence" value="ECO:0007669"/>
    <property type="project" value="TreeGrafter"/>
</dbReference>
<dbReference type="EMBL" id="JARJCM010000013">
    <property type="protein sequence ID" value="KAJ7042168.1"/>
    <property type="molecule type" value="Genomic_DNA"/>
</dbReference>
<evidence type="ECO:0000256" key="1">
    <source>
        <dbReference type="ARBA" id="ARBA00008842"/>
    </source>
</evidence>
<dbReference type="PANTHER" id="PTHR10972:SF205">
    <property type="entry name" value="OXYSTEROL-BINDING PROTEIN 1"/>
    <property type="match status" value="1"/>
</dbReference>
<evidence type="ECO:0000313" key="10">
    <source>
        <dbReference type="EMBL" id="KAJ7042168.1"/>
    </source>
</evidence>
<dbReference type="GO" id="GO:0034727">
    <property type="term" value="P:piecemeal microautophagy of the nucleus"/>
    <property type="evidence" value="ECO:0007669"/>
    <property type="project" value="TreeGrafter"/>
</dbReference>
<dbReference type="GO" id="GO:0006869">
    <property type="term" value="P:lipid transport"/>
    <property type="evidence" value="ECO:0007669"/>
    <property type="project" value="UniProtKB-KW"/>
</dbReference>
<feature type="compositionally biased region" description="Polar residues" evidence="8">
    <location>
        <begin position="223"/>
        <end position="240"/>
    </location>
</feature>
<dbReference type="InterPro" id="IPR036770">
    <property type="entry name" value="Ankyrin_rpt-contain_sf"/>
</dbReference>
<comment type="similarity">
    <text evidence="1 7">Belongs to the OSBP family.</text>
</comment>
<dbReference type="GO" id="GO:0005829">
    <property type="term" value="C:cytosol"/>
    <property type="evidence" value="ECO:0007669"/>
    <property type="project" value="TreeGrafter"/>
</dbReference>
<dbReference type="PANTHER" id="PTHR10972">
    <property type="entry name" value="OXYSTEROL-BINDING PROTEIN-RELATED"/>
    <property type="match status" value="1"/>
</dbReference>
<dbReference type="GO" id="GO:0097038">
    <property type="term" value="C:perinuclear endoplasmic reticulum"/>
    <property type="evidence" value="ECO:0007669"/>
    <property type="project" value="TreeGrafter"/>
</dbReference>
<evidence type="ECO:0000256" key="6">
    <source>
        <dbReference type="PROSITE-ProRule" id="PRU00023"/>
    </source>
</evidence>
<evidence type="ECO:0000256" key="7">
    <source>
        <dbReference type="RuleBase" id="RU003844"/>
    </source>
</evidence>
<feature type="region of interest" description="Disordered" evidence="8">
    <location>
        <begin position="495"/>
        <end position="634"/>
    </location>
</feature>
<feature type="compositionally biased region" description="Acidic residues" evidence="8">
    <location>
        <begin position="600"/>
        <end position="623"/>
    </location>
</feature>
<dbReference type="FunFam" id="2.40.160.120:FF:000017">
    <property type="entry name" value="Oxysterol-binding protein homolog C2F12.05c"/>
    <property type="match status" value="1"/>
</dbReference>
<organism evidence="10 11">
    <name type="scientific">Mycena alexandri</name>
    <dbReference type="NCBI Taxonomy" id="1745969"/>
    <lineage>
        <taxon>Eukaryota</taxon>
        <taxon>Fungi</taxon>
        <taxon>Dikarya</taxon>
        <taxon>Basidiomycota</taxon>
        <taxon>Agaricomycotina</taxon>
        <taxon>Agaricomycetes</taxon>
        <taxon>Agaricomycetidae</taxon>
        <taxon>Agaricales</taxon>
        <taxon>Marasmiineae</taxon>
        <taxon>Mycenaceae</taxon>
        <taxon>Mycena</taxon>
    </lineage>
</organism>
<keyword evidence="3" id="KW-0597">Phosphoprotein</keyword>
<sequence length="1345" mass="144948">MASSTSSSSLKKSTTSASSLNIPDSAAVSNGAEPLYQVKLLSALRNGDPALIHPFLAEIGKEKRKSADPRIPGTSRMSASTSDDTGSIDTGAAALHLAIRCASLDTIALLLSHRAISPNGIHPPLSGTTPLHLAAALGRADVVDLLLEQEGVDDTLLDREGKSARDVAREREGSGGKGKEVGRVLDDSRTFLNASYRSLLRSYILSPMPTTSANHHHHSNSTPVSPQMPRSTTNTNTSGRPGTAGGVDQTLSHAGGGAAPGVQLQGTGPLYHPHQTGHPPPALLALLSSPRAKHLDLDYLDDASGRGVLHEAARRRDLRLLELAVRAGADVFVRDRRGKLPGADGSAGGAKGGKGRGEGEVKAFLRQLTNQDAALLSSPNPHQSSPAAAPVLRGYLNKYTNVAKGWNTRWFVLKEGVLSYYRHQDDEAFASRGSMAVKNCVLKPPAGTERMRFEIHSGAGGKGGEKWYVKANHPVEAGRWVAAISASVAWAKAGENGENNNHDEGEARGSIASGAPSLRGGESVSGGGGSASIMSGGSAGGGGRQRLVSVLRKNPGGAGLTGTLRRNGNGGEADSMASDYGPSRRDSGEGSPRMGGSDAENGEPEQSMDAEEGDDEDEEDERFDNDSSASASIHTRRLAAPHEGSFELLGNSATTQLELTLGLLGPGGAHDALRDALGIVGEFVAVARERDAWWRKKLSRARTKQSAWERSLASAVREGEVLERELRLRSRKRGSRFFDAGEAQAALAGIGGGGTLKARGKRPSVLLASTVLEADGEMVESPRQDAFGSRTEPVSVPTAPTPAPARSSTLTPLAPVTPVATSIRTTTVDTLGPPTATGSSFSGRSYNNYGDAESVIDTDEEDEFFDAIEANTIPNLVVHEALKSPTHSELALPDTLNVEPYAGYTQLREELLLSDARPSTSLWSVLKHSIGKDLTKISFPVFFNEPTSMLQRMAEDMEFSECLDVAAKERDAHRRIAFVAAFAMSNYSSTIGRIAKPFNPMLSETFEYVRIDKEYRYLSEQVSHHPPISACMAESPYWRYFGEVDAQNKFMGKSFEIRPTGVAHAELLLPAEFAPSYPKATGLFEGKVREHYSWKKVTTNVSGFILGSPTIDHYGDMVITNHRTKDTCVLTFKPRGWRGKDAYEISGRVMNASGRVTYEISGRWNSQLIARQIGAGSGVLNPDFSVSSLNSPSATPEYILLWRNSEKPEGSPFNLTPFAITLNDCPKDTLKPYLCPTDCRLRPDQRAFEMGKYEIANTLKNDQEEKQRATRKQRELGEAPPHRPRWFSAETDGDTGERVWTPARLEDGSMEYWAERERVWKLGGNQAWTDVTPIFIEEPDFIRSS</sequence>
<dbReference type="GO" id="GO:0006887">
    <property type="term" value="P:exocytosis"/>
    <property type="evidence" value="ECO:0007669"/>
    <property type="project" value="TreeGrafter"/>
</dbReference>
<proteinExistence type="inferred from homology"/>
<dbReference type="Gene3D" id="1.25.40.20">
    <property type="entry name" value="Ankyrin repeat-containing domain"/>
    <property type="match status" value="1"/>
</dbReference>
<gene>
    <name evidence="10" type="ORF">C8F04DRAFT_993969</name>
</gene>
<dbReference type="Gene3D" id="2.30.29.30">
    <property type="entry name" value="Pleckstrin-homology domain (PH domain)/Phosphotyrosine-binding domain (PTB)"/>
    <property type="match status" value="1"/>
</dbReference>
<dbReference type="Pfam" id="PF00169">
    <property type="entry name" value="PH"/>
    <property type="match status" value="1"/>
</dbReference>
<dbReference type="InterPro" id="IPR002110">
    <property type="entry name" value="Ankyrin_rpt"/>
</dbReference>
<feature type="compositionally biased region" description="Polar residues" evidence="8">
    <location>
        <begin position="75"/>
        <end position="85"/>
    </location>
</feature>
<dbReference type="InterPro" id="IPR018494">
    <property type="entry name" value="Oxysterol-bd_CS"/>
</dbReference>
<evidence type="ECO:0000256" key="3">
    <source>
        <dbReference type="ARBA" id="ARBA00022553"/>
    </source>
</evidence>
<dbReference type="Gene3D" id="2.40.160.120">
    <property type="match status" value="1"/>
</dbReference>
<evidence type="ECO:0000259" key="9">
    <source>
        <dbReference type="PROSITE" id="PS50003"/>
    </source>
</evidence>
<dbReference type="PROSITE" id="PS50297">
    <property type="entry name" value="ANK_REP_REGION"/>
    <property type="match status" value="2"/>
</dbReference>
<accession>A0AAD6TD71</accession>
<feature type="repeat" description="ANK" evidence="6">
    <location>
        <begin position="126"/>
        <end position="148"/>
    </location>
</feature>
<keyword evidence="4" id="KW-0445">Lipid transport</keyword>
<dbReference type="SUPFAM" id="SSF144000">
    <property type="entry name" value="Oxysterol-binding protein-like"/>
    <property type="match status" value="1"/>
</dbReference>
<keyword evidence="5" id="KW-0446">Lipid-binding</keyword>
<feature type="region of interest" description="Disordered" evidence="8">
    <location>
        <begin position="162"/>
        <end position="182"/>
    </location>
</feature>
<feature type="compositionally biased region" description="Low complexity" evidence="8">
    <location>
        <begin position="1"/>
        <end position="20"/>
    </location>
</feature>
<feature type="domain" description="PH" evidence="9">
    <location>
        <begin position="389"/>
        <end position="489"/>
    </location>
</feature>
<keyword evidence="11" id="KW-1185">Reference proteome</keyword>
<evidence type="ECO:0000256" key="4">
    <source>
        <dbReference type="ARBA" id="ARBA00023055"/>
    </source>
</evidence>
<feature type="region of interest" description="Disordered" evidence="8">
    <location>
        <begin position="778"/>
        <end position="812"/>
    </location>
</feature>
<feature type="repeat" description="ANK" evidence="6">
    <location>
        <begin position="304"/>
        <end position="336"/>
    </location>
</feature>
<dbReference type="GO" id="GO:0032934">
    <property type="term" value="F:sterol binding"/>
    <property type="evidence" value="ECO:0007669"/>
    <property type="project" value="TreeGrafter"/>
</dbReference>
<feature type="region of interest" description="Disordered" evidence="8">
    <location>
        <begin position="338"/>
        <end position="358"/>
    </location>
</feature>
<feature type="region of interest" description="Disordered" evidence="8">
    <location>
        <begin position="63"/>
        <end position="85"/>
    </location>
</feature>
<feature type="compositionally biased region" description="Basic and acidic residues" evidence="8">
    <location>
        <begin position="1262"/>
        <end position="1281"/>
    </location>
</feature>
<dbReference type="SUPFAM" id="SSF50729">
    <property type="entry name" value="PH domain-like"/>
    <property type="match status" value="1"/>
</dbReference>
<dbReference type="GO" id="GO:0006897">
    <property type="term" value="P:endocytosis"/>
    <property type="evidence" value="ECO:0007669"/>
    <property type="project" value="TreeGrafter"/>
</dbReference>
<name>A0AAD6TD71_9AGAR</name>
<feature type="compositionally biased region" description="Low complexity" evidence="8">
    <location>
        <begin position="793"/>
        <end position="812"/>
    </location>
</feature>
<dbReference type="Pfam" id="PF12796">
    <property type="entry name" value="Ank_2"/>
    <property type="match status" value="1"/>
</dbReference>
<dbReference type="SUPFAM" id="SSF48403">
    <property type="entry name" value="Ankyrin repeat"/>
    <property type="match status" value="1"/>
</dbReference>
<dbReference type="InterPro" id="IPR001849">
    <property type="entry name" value="PH_domain"/>
</dbReference>
<comment type="caution">
    <text evidence="10">The sequence shown here is derived from an EMBL/GenBank/DDBJ whole genome shotgun (WGS) entry which is preliminary data.</text>
</comment>
<dbReference type="GO" id="GO:0005635">
    <property type="term" value="C:nuclear envelope"/>
    <property type="evidence" value="ECO:0007669"/>
    <property type="project" value="TreeGrafter"/>
</dbReference>
<dbReference type="SMART" id="SM00233">
    <property type="entry name" value="PH"/>
    <property type="match status" value="1"/>
</dbReference>
<evidence type="ECO:0000256" key="5">
    <source>
        <dbReference type="ARBA" id="ARBA00023121"/>
    </source>
</evidence>
<evidence type="ECO:0000256" key="8">
    <source>
        <dbReference type="SAM" id="MobiDB-lite"/>
    </source>
</evidence>
<dbReference type="Proteomes" id="UP001218188">
    <property type="component" value="Unassembled WGS sequence"/>
</dbReference>
<protein>
    <submittedName>
        <fullName evidence="10">Oxysterol-binding protein-domain-containing protein</fullName>
    </submittedName>
</protein>
<feature type="region of interest" description="Disordered" evidence="8">
    <location>
        <begin position="210"/>
        <end position="283"/>
    </location>
</feature>
<dbReference type="CDD" id="cd13292">
    <property type="entry name" value="PH_Osh1p_Osh2p_yeast"/>
    <property type="match status" value="1"/>
</dbReference>
<dbReference type="SMART" id="SM00248">
    <property type="entry name" value="ANK"/>
    <property type="match status" value="3"/>
</dbReference>